<dbReference type="AlphaFoldDB" id="A0A9P6YIM0"/>
<protein>
    <submittedName>
        <fullName evidence="1">Uncharacterized protein</fullName>
    </submittedName>
</protein>
<reference evidence="1" key="1">
    <citation type="journal article" date="2020" name="Microb. Genom.">
        <title>Genetic diversity of clinical and environmental Mucorales isolates obtained from an investigation of mucormycosis cases among solid organ transplant recipients.</title>
        <authorList>
            <person name="Nguyen M.H."/>
            <person name="Kaul D."/>
            <person name="Muto C."/>
            <person name="Cheng S.J."/>
            <person name="Richter R.A."/>
            <person name="Bruno V.M."/>
            <person name="Liu G."/>
            <person name="Beyhan S."/>
            <person name="Sundermann A.J."/>
            <person name="Mounaud S."/>
            <person name="Pasculle A.W."/>
            <person name="Nierman W.C."/>
            <person name="Driscoll E."/>
            <person name="Cumbie R."/>
            <person name="Clancy C.J."/>
            <person name="Dupont C.L."/>
        </authorList>
    </citation>
    <scope>NUCLEOTIDE SEQUENCE</scope>
    <source>
        <strain evidence="1">GL16</strain>
    </source>
</reference>
<organism evidence="1 2">
    <name type="scientific">Rhizopus oryzae</name>
    <name type="common">Mucormycosis agent</name>
    <name type="synonym">Rhizopus arrhizus var. delemar</name>
    <dbReference type="NCBI Taxonomy" id="64495"/>
    <lineage>
        <taxon>Eukaryota</taxon>
        <taxon>Fungi</taxon>
        <taxon>Fungi incertae sedis</taxon>
        <taxon>Mucoromycota</taxon>
        <taxon>Mucoromycotina</taxon>
        <taxon>Mucoromycetes</taxon>
        <taxon>Mucorales</taxon>
        <taxon>Mucorineae</taxon>
        <taxon>Rhizopodaceae</taxon>
        <taxon>Rhizopus</taxon>
    </lineage>
</organism>
<accession>A0A9P6YIM0</accession>
<name>A0A9P6YIM0_RHIOR</name>
<dbReference type="OrthoDB" id="2286358at2759"/>
<evidence type="ECO:0000313" key="1">
    <source>
        <dbReference type="EMBL" id="KAG1549534.1"/>
    </source>
</evidence>
<dbReference type="EMBL" id="JAANIT010000277">
    <property type="protein sequence ID" value="KAG1549534.1"/>
    <property type="molecule type" value="Genomic_DNA"/>
</dbReference>
<comment type="caution">
    <text evidence="1">The sequence shown here is derived from an EMBL/GenBank/DDBJ whole genome shotgun (WGS) entry which is preliminary data.</text>
</comment>
<gene>
    <name evidence="1" type="ORF">G6F51_003003</name>
</gene>
<sequence length="215" mass="24992">MLIDKTTGRQIIWGFLLENTYFTEFDESNHAIIEKAYSQRKKKQTSHYIVIRDSHLASPARIYFGVVQVHLRMPGTRYYVRRNLSKFPMAPSPTVTSEPCFHQDLMLPDDPSATYNPIHNSDHQSCNNQADITNFHPFIANDLTYSFTDSLISNDSYYSYDLGQSNNLYNILENTNDHRQWSTLTDPMLWLISQEMYSYTNLNTSVNNGSFYSIL</sequence>
<proteinExistence type="predicted"/>
<dbReference type="Proteomes" id="UP000717996">
    <property type="component" value="Unassembled WGS sequence"/>
</dbReference>
<evidence type="ECO:0000313" key="2">
    <source>
        <dbReference type="Proteomes" id="UP000717996"/>
    </source>
</evidence>